<name>A0A1Y4QKI6_9FIRM</name>
<evidence type="ECO:0008006" key="4">
    <source>
        <dbReference type="Google" id="ProtNLM"/>
    </source>
</evidence>
<accession>A0A1Y4QKI6</accession>
<feature type="chain" id="PRO_5039605060" description="DUF5067 domain-containing protein" evidence="1">
    <location>
        <begin position="25"/>
        <end position="169"/>
    </location>
</feature>
<sequence>MVAVMKLKRILIIMLCLLITGCKANETEANDKLDMQYKKYTQKLIEQREFSDGSDEFSIRLVLNKINDNETRYDIIIDSPKINMYDLQAIAKVGNDDESSLPSLGILEDESFSLVPGIVDKTKGIYRGVNLSGVTKKKDIKVIIYLRFYSDENSKKLEERFIRLDDDAT</sequence>
<dbReference type="Proteomes" id="UP000196258">
    <property type="component" value="Unassembled WGS sequence"/>
</dbReference>
<dbReference type="EMBL" id="NFLB01000004">
    <property type="protein sequence ID" value="OUQ05774.1"/>
    <property type="molecule type" value="Genomic_DNA"/>
</dbReference>
<protein>
    <recommendedName>
        <fullName evidence="4">DUF5067 domain-containing protein</fullName>
    </recommendedName>
</protein>
<evidence type="ECO:0000313" key="2">
    <source>
        <dbReference type="EMBL" id="OUQ05774.1"/>
    </source>
</evidence>
<evidence type="ECO:0000313" key="3">
    <source>
        <dbReference type="Proteomes" id="UP000196258"/>
    </source>
</evidence>
<gene>
    <name evidence="2" type="ORF">B5E91_04990</name>
</gene>
<keyword evidence="1" id="KW-0732">Signal</keyword>
<dbReference type="PROSITE" id="PS51257">
    <property type="entry name" value="PROKAR_LIPOPROTEIN"/>
    <property type="match status" value="1"/>
</dbReference>
<feature type="signal peptide" evidence="1">
    <location>
        <begin position="1"/>
        <end position="24"/>
    </location>
</feature>
<proteinExistence type="predicted"/>
<comment type="caution">
    <text evidence="2">The sequence shown here is derived from an EMBL/GenBank/DDBJ whole genome shotgun (WGS) entry which is preliminary data.</text>
</comment>
<organism evidence="2 3">
    <name type="scientific">Thomasclavelia spiroformis</name>
    <dbReference type="NCBI Taxonomy" id="29348"/>
    <lineage>
        <taxon>Bacteria</taxon>
        <taxon>Bacillati</taxon>
        <taxon>Bacillota</taxon>
        <taxon>Erysipelotrichia</taxon>
        <taxon>Erysipelotrichales</taxon>
        <taxon>Coprobacillaceae</taxon>
        <taxon>Thomasclavelia</taxon>
    </lineage>
</organism>
<dbReference type="AlphaFoldDB" id="A0A1Y4QKI6"/>
<evidence type="ECO:0000256" key="1">
    <source>
        <dbReference type="SAM" id="SignalP"/>
    </source>
</evidence>
<reference evidence="3" key="1">
    <citation type="submission" date="2017-04" db="EMBL/GenBank/DDBJ databases">
        <title>Function of individual gut microbiota members based on whole genome sequencing of pure cultures obtained from chicken caecum.</title>
        <authorList>
            <person name="Medvecky M."/>
            <person name="Cejkova D."/>
            <person name="Polansky O."/>
            <person name="Karasova D."/>
            <person name="Kubasova T."/>
            <person name="Cizek A."/>
            <person name="Rychlik I."/>
        </authorList>
    </citation>
    <scope>NUCLEOTIDE SEQUENCE [LARGE SCALE GENOMIC DNA]</scope>
    <source>
        <strain evidence="3">An149</strain>
    </source>
</reference>